<dbReference type="CDD" id="cd00009">
    <property type="entry name" value="AAA"/>
    <property type="match status" value="1"/>
</dbReference>
<dbReference type="Pfam" id="PF00072">
    <property type="entry name" value="Response_reg"/>
    <property type="match status" value="1"/>
</dbReference>
<dbReference type="SUPFAM" id="SSF46689">
    <property type="entry name" value="Homeodomain-like"/>
    <property type="match status" value="1"/>
</dbReference>
<dbReference type="InterPro" id="IPR009057">
    <property type="entry name" value="Homeodomain-like_sf"/>
</dbReference>
<dbReference type="Gene3D" id="3.40.50.2300">
    <property type="match status" value="1"/>
</dbReference>
<dbReference type="Pfam" id="PF02954">
    <property type="entry name" value="HTH_8"/>
    <property type="match status" value="1"/>
</dbReference>
<evidence type="ECO:0000313" key="9">
    <source>
        <dbReference type="EMBL" id="MEI4550872.1"/>
    </source>
</evidence>
<evidence type="ECO:0000259" key="7">
    <source>
        <dbReference type="PROSITE" id="PS50045"/>
    </source>
</evidence>
<evidence type="ECO:0000256" key="5">
    <source>
        <dbReference type="ARBA" id="ARBA00023163"/>
    </source>
</evidence>
<dbReference type="Proteomes" id="UP001382455">
    <property type="component" value="Unassembled WGS sequence"/>
</dbReference>
<evidence type="ECO:0000256" key="1">
    <source>
        <dbReference type="ARBA" id="ARBA00022741"/>
    </source>
</evidence>
<dbReference type="InterPro" id="IPR058031">
    <property type="entry name" value="AAA_lid_NorR"/>
</dbReference>
<feature type="modified residue" description="4-aspartylphosphate" evidence="6">
    <location>
        <position position="58"/>
    </location>
</feature>
<comment type="caution">
    <text evidence="9">The sequence shown here is derived from an EMBL/GenBank/DDBJ whole genome shotgun (WGS) entry which is preliminary data.</text>
</comment>
<dbReference type="InterPro" id="IPR025944">
    <property type="entry name" value="Sigma_54_int_dom_CS"/>
</dbReference>
<evidence type="ECO:0000313" key="10">
    <source>
        <dbReference type="Proteomes" id="UP001382455"/>
    </source>
</evidence>
<evidence type="ECO:0000256" key="4">
    <source>
        <dbReference type="ARBA" id="ARBA00023125"/>
    </source>
</evidence>
<dbReference type="PANTHER" id="PTHR32071:SF116">
    <property type="entry name" value="TRANSCRIPTIONAL REGULATORY PROTEIN GLRR"/>
    <property type="match status" value="1"/>
</dbReference>
<reference evidence="9 10" key="1">
    <citation type="submission" date="2023-12" db="EMBL/GenBank/DDBJ databases">
        <title>Friends and Foes: Symbiotic and Algicidal bacterial influence on Karenia brevis blooms.</title>
        <authorList>
            <person name="Fei C."/>
            <person name="Mohamed A.R."/>
            <person name="Booker A."/>
            <person name="Arshad M."/>
            <person name="Klass S."/>
            <person name="Ahn S."/>
            <person name="Gilbert P.M."/>
            <person name="Heil C.A."/>
            <person name="Martinez J.M."/>
            <person name="Amin S.A."/>
        </authorList>
    </citation>
    <scope>NUCLEOTIDE SEQUENCE [LARGE SCALE GENOMIC DNA]</scope>
    <source>
        <strain evidence="9 10">CE15</strain>
    </source>
</reference>
<dbReference type="InterPro" id="IPR027417">
    <property type="entry name" value="P-loop_NTPase"/>
</dbReference>
<keyword evidence="5" id="KW-0804">Transcription</keyword>
<evidence type="ECO:0000256" key="3">
    <source>
        <dbReference type="ARBA" id="ARBA00023015"/>
    </source>
</evidence>
<dbReference type="Gene3D" id="1.10.8.60">
    <property type="match status" value="1"/>
</dbReference>
<organism evidence="9 10">
    <name type="scientific">Pseudoalteromonas spongiae</name>
    <dbReference type="NCBI Taxonomy" id="298657"/>
    <lineage>
        <taxon>Bacteria</taxon>
        <taxon>Pseudomonadati</taxon>
        <taxon>Pseudomonadota</taxon>
        <taxon>Gammaproteobacteria</taxon>
        <taxon>Alteromonadales</taxon>
        <taxon>Pseudoalteromonadaceae</taxon>
        <taxon>Pseudoalteromonas</taxon>
    </lineage>
</organism>
<sequence length="444" mass="48770">MKHLASAANLLLVDDDTALAELLAIRLEGNGYNVTVAENGNQALALLKQTAIDLVITDFKMANMDGFALNQEIKKFYTGMPVIMMTAHGSIPDAVDAMHQGFVSFLTKPIDSQQMLDVIEKTLAGKVSQNSSVEPDNFHGLIYQSEKMHQLVQQIKALANSKVNILIQGQSGSGKEVAAKAIHLASNQANGPFIAINCGAMPGHLLESELFGHKKGAFTGAVSDKEGLVQAANGGTLFLDEIGDMPLDLQVKLLRVLQEKKVRPVGSQVEQEVDIRVVSASHKNIVQAVKDNQFREDLYYRLNVVSITLPSLKERLDDIPLLATRFLAKLTDDAKQFNPQSITRMLSYDWPGNVRQLHNIVEHCIAISAGNIITEDVVANALPDSDETHNAFVGLNEAKRQFEYDYIQKVLALSGGNVSEAAKLAQRNRSDFYKLMKKHEINNE</sequence>
<dbReference type="InterPro" id="IPR011006">
    <property type="entry name" value="CheY-like_superfamily"/>
</dbReference>
<keyword evidence="10" id="KW-1185">Reference proteome</keyword>
<dbReference type="SMART" id="SM00448">
    <property type="entry name" value="REC"/>
    <property type="match status" value="1"/>
</dbReference>
<gene>
    <name evidence="9" type="ORF">WAE96_14470</name>
</gene>
<protein>
    <submittedName>
        <fullName evidence="9">Sigma-54 dependent transcriptional regulator</fullName>
    </submittedName>
</protein>
<feature type="domain" description="Response regulatory" evidence="8">
    <location>
        <begin position="9"/>
        <end position="123"/>
    </location>
</feature>
<keyword evidence="2" id="KW-0067">ATP-binding</keyword>
<evidence type="ECO:0000256" key="2">
    <source>
        <dbReference type="ARBA" id="ARBA00022840"/>
    </source>
</evidence>
<proteinExistence type="predicted"/>
<dbReference type="Pfam" id="PF25601">
    <property type="entry name" value="AAA_lid_14"/>
    <property type="match status" value="1"/>
</dbReference>
<dbReference type="PROSITE" id="PS50110">
    <property type="entry name" value="RESPONSE_REGULATORY"/>
    <property type="match status" value="1"/>
</dbReference>
<dbReference type="CDD" id="cd00156">
    <property type="entry name" value="REC"/>
    <property type="match status" value="1"/>
</dbReference>
<keyword evidence="4" id="KW-0238">DNA-binding</keyword>
<dbReference type="SUPFAM" id="SSF52172">
    <property type="entry name" value="CheY-like"/>
    <property type="match status" value="1"/>
</dbReference>
<dbReference type="InterPro" id="IPR002197">
    <property type="entry name" value="HTH_Fis"/>
</dbReference>
<dbReference type="Pfam" id="PF00158">
    <property type="entry name" value="Sigma54_activat"/>
    <property type="match status" value="1"/>
</dbReference>
<dbReference type="InterPro" id="IPR001789">
    <property type="entry name" value="Sig_transdc_resp-reg_receiver"/>
</dbReference>
<keyword evidence="1" id="KW-0547">Nucleotide-binding</keyword>
<dbReference type="InterPro" id="IPR002078">
    <property type="entry name" value="Sigma_54_int"/>
</dbReference>
<dbReference type="PROSITE" id="PS00688">
    <property type="entry name" value="SIGMA54_INTERACT_3"/>
    <property type="match status" value="1"/>
</dbReference>
<dbReference type="SMART" id="SM00382">
    <property type="entry name" value="AAA"/>
    <property type="match status" value="1"/>
</dbReference>
<dbReference type="SUPFAM" id="SSF52540">
    <property type="entry name" value="P-loop containing nucleoside triphosphate hydrolases"/>
    <property type="match status" value="1"/>
</dbReference>
<keyword evidence="3" id="KW-0805">Transcription regulation</keyword>
<accession>A0ABU8EY00</accession>
<evidence type="ECO:0000256" key="6">
    <source>
        <dbReference type="PROSITE-ProRule" id="PRU00169"/>
    </source>
</evidence>
<dbReference type="PROSITE" id="PS00676">
    <property type="entry name" value="SIGMA54_INTERACT_2"/>
    <property type="match status" value="1"/>
</dbReference>
<keyword evidence="6" id="KW-0597">Phosphoprotein</keyword>
<dbReference type="RefSeq" id="WP_010558926.1">
    <property type="nucleotide sequence ID" value="NZ_CP023399.1"/>
</dbReference>
<dbReference type="PROSITE" id="PS50045">
    <property type="entry name" value="SIGMA54_INTERACT_4"/>
    <property type="match status" value="1"/>
</dbReference>
<dbReference type="Gene3D" id="1.10.10.60">
    <property type="entry name" value="Homeodomain-like"/>
    <property type="match status" value="1"/>
</dbReference>
<name>A0ABU8EY00_9GAMM</name>
<dbReference type="InterPro" id="IPR003593">
    <property type="entry name" value="AAA+_ATPase"/>
</dbReference>
<dbReference type="PANTHER" id="PTHR32071">
    <property type="entry name" value="TRANSCRIPTIONAL REGULATORY PROTEIN"/>
    <property type="match status" value="1"/>
</dbReference>
<dbReference type="InterPro" id="IPR025943">
    <property type="entry name" value="Sigma_54_int_dom_ATP-bd_2"/>
</dbReference>
<dbReference type="EMBL" id="JBAWKS010000002">
    <property type="protein sequence ID" value="MEI4550872.1"/>
    <property type="molecule type" value="Genomic_DNA"/>
</dbReference>
<evidence type="ECO:0000259" key="8">
    <source>
        <dbReference type="PROSITE" id="PS50110"/>
    </source>
</evidence>
<dbReference type="Gene3D" id="3.40.50.300">
    <property type="entry name" value="P-loop containing nucleotide triphosphate hydrolases"/>
    <property type="match status" value="1"/>
</dbReference>
<feature type="domain" description="Sigma-54 factor interaction" evidence="7">
    <location>
        <begin position="141"/>
        <end position="366"/>
    </location>
</feature>